<sequence length="68" mass="7644">MKQFPTTTKQRTANHLPPFSSSLRPHDITPRCALEIFNSISPSITRHRMVCQSLAPVEISSYNTTDDA</sequence>
<proteinExistence type="predicted"/>
<dbReference type="AlphaFoldDB" id="A0A5B7G6R0"/>
<comment type="caution">
    <text evidence="2">The sequence shown here is derived from an EMBL/GenBank/DDBJ whole genome shotgun (WGS) entry which is preliminary data.</text>
</comment>
<gene>
    <name evidence="2" type="ORF">E2C01_049865</name>
</gene>
<evidence type="ECO:0000313" key="3">
    <source>
        <dbReference type="Proteomes" id="UP000324222"/>
    </source>
</evidence>
<accession>A0A5B7G6R0</accession>
<evidence type="ECO:0000313" key="2">
    <source>
        <dbReference type="EMBL" id="MPC55920.1"/>
    </source>
</evidence>
<dbReference type="EMBL" id="VSRR010013548">
    <property type="protein sequence ID" value="MPC55920.1"/>
    <property type="molecule type" value="Genomic_DNA"/>
</dbReference>
<organism evidence="2 3">
    <name type="scientific">Portunus trituberculatus</name>
    <name type="common">Swimming crab</name>
    <name type="synonym">Neptunus trituberculatus</name>
    <dbReference type="NCBI Taxonomy" id="210409"/>
    <lineage>
        <taxon>Eukaryota</taxon>
        <taxon>Metazoa</taxon>
        <taxon>Ecdysozoa</taxon>
        <taxon>Arthropoda</taxon>
        <taxon>Crustacea</taxon>
        <taxon>Multicrustacea</taxon>
        <taxon>Malacostraca</taxon>
        <taxon>Eumalacostraca</taxon>
        <taxon>Eucarida</taxon>
        <taxon>Decapoda</taxon>
        <taxon>Pleocyemata</taxon>
        <taxon>Brachyura</taxon>
        <taxon>Eubrachyura</taxon>
        <taxon>Portunoidea</taxon>
        <taxon>Portunidae</taxon>
        <taxon>Portuninae</taxon>
        <taxon>Portunus</taxon>
    </lineage>
</organism>
<protein>
    <submittedName>
        <fullName evidence="2">Uncharacterized protein</fullName>
    </submittedName>
</protein>
<dbReference type="Proteomes" id="UP000324222">
    <property type="component" value="Unassembled WGS sequence"/>
</dbReference>
<reference evidence="2 3" key="1">
    <citation type="submission" date="2019-05" db="EMBL/GenBank/DDBJ databases">
        <title>Another draft genome of Portunus trituberculatus and its Hox gene families provides insights of decapod evolution.</title>
        <authorList>
            <person name="Jeong J.-H."/>
            <person name="Song I."/>
            <person name="Kim S."/>
            <person name="Choi T."/>
            <person name="Kim D."/>
            <person name="Ryu S."/>
            <person name="Kim W."/>
        </authorList>
    </citation>
    <scope>NUCLEOTIDE SEQUENCE [LARGE SCALE GENOMIC DNA]</scope>
    <source>
        <tissue evidence="2">Muscle</tissue>
    </source>
</reference>
<name>A0A5B7G6R0_PORTR</name>
<evidence type="ECO:0000256" key="1">
    <source>
        <dbReference type="SAM" id="MobiDB-lite"/>
    </source>
</evidence>
<keyword evidence="3" id="KW-1185">Reference proteome</keyword>
<feature type="region of interest" description="Disordered" evidence="1">
    <location>
        <begin position="1"/>
        <end position="22"/>
    </location>
</feature>